<evidence type="ECO:0000256" key="4">
    <source>
        <dbReference type="ARBA" id="ARBA00022840"/>
    </source>
</evidence>
<dbReference type="Pfam" id="PF00005">
    <property type="entry name" value="ABC_tran"/>
    <property type="match status" value="1"/>
</dbReference>
<comment type="similarity">
    <text evidence="1">Belongs to the ABC transporter superfamily.</text>
</comment>
<accession>A0ABT9QJU0</accession>
<dbReference type="PROSITE" id="PS00211">
    <property type="entry name" value="ABC_TRANSPORTER_1"/>
    <property type="match status" value="1"/>
</dbReference>
<dbReference type="GO" id="GO:0005524">
    <property type="term" value="F:ATP binding"/>
    <property type="evidence" value="ECO:0007669"/>
    <property type="project" value="UniProtKB-KW"/>
</dbReference>
<dbReference type="PANTHER" id="PTHR43820:SF4">
    <property type="entry name" value="HIGH-AFFINITY BRANCHED-CHAIN AMINO ACID TRANSPORT ATP-BINDING PROTEIN LIVF"/>
    <property type="match status" value="1"/>
</dbReference>
<dbReference type="InterPro" id="IPR052156">
    <property type="entry name" value="BCAA_Transport_ATP-bd_LivF"/>
</dbReference>
<name>A0ABT9QJU0_9ACTN</name>
<evidence type="ECO:0000313" key="7">
    <source>
        <dbReference type="EMBL" id="MDP9847016.1"/>
    </source>
</evidence>
<dbReference type="Proteomes" id="UP001225356">
    <property type="component" value="Unassembled WGS sequence"/>
</dbReference>
<keyword evidence="8" id="KW-1185">Reference proteome</keyword>
<dbReference type="CDD" id="cd03224">
    <property type="entry name" value="ABC_TM1139_LivF_branched"/>
    <property type="match status" value="1"/>
</dbReference>
<dbReference type="InterPro" id="IPR003439">
    <property type="entry name" value="ABC_transporter-like_ATP-bd"/>
</dbReference>
<dbReference type="EMBL" id="JAUSQU010000001">
    <property type="protein sequence ID" value="MDP9847016.1"/>
    <property type="molecule type" value="Genomic_DNA"/>
</dbReference>
<evidence type="ECO:0000256" key="5">
    <source>
        <dbReference type="ARBA" id="ARBA00022970"/>
    </source>
</evidence>
<protein>
    <submittedName>
        <fullName evidence="7">Branched-chain amino acid transport system ATP-binding protein</fullName>
    </submittedName>
</protein>
<dbReference type="RefSeq" id="WP_307563942.1">
    <property type="nucleotide sequence ID" value="NZ_JAUSQU010000001.1"/>
</dbReference>
<dbReference type="SMART" id="SM00382">
    <property type="entry name" value="AAA"/>
    <property type="match status" value="1"/>
</dbReference>
<evidence type="ECO:0000259" key="6">
    <source>
        <dbReference type="PROSITE" id="PS50893"/>
    </source>
</evidence>
<dbReference type="PANTHER" id="PTHR43820">
    <property type="entry name" value="HIGH-AFFINITY BRANCHED-CHAIN AMINO ACID TRANSPORT ATP-BINDING PROTEIN LIVF"/>
    <property type="match status" value="1"/>
</dbReference>
<sequence>MMTTEPSPILRASGISVRYGLATAVATCSLEIARGSYVCLLGRNGAGKTSLVSALAGALPRDGRMWFDGHEVATSKSTWLARNGMLVIPEGRHLYPSLTVEDNLVLGAYAWTRSAREARRAPELEQVYDLFPRLAQRKRQLAGTMSGGEQQMVALGRALMGRPRLLMLDEPSLGLSEAMIEKTYEVLRDLRATGLSVLLVEESPHRALELCDVGIVMSSGSIIAERPTAELLAPGVLESYYLGTKAA</sequence>
<dbReference type="InterPro" id="IPR003593">
    <property type="entry name" value="AAA+_ATPase"/>
</dbReference>
<reference evidence="7 8" key="1">
    <citation type="submission" date="2023-07" db="EMBL/GenBank/DDBJ databases">
        <title>Sequencing the genomes of 1000 actinobacteria strains.</title>
        <authorList>
            <person name="Klenk H.-P."/>
        </authorList>
    </citation>
    <scope>NUCLEOTIDE SEQUENCE [LARGE SCALE GENOMIC DNA]</scope>
    <source>
        <strain evidence="7 8">DSM 46740</strain>
    </source>
</reference>
<keyword evidence="4 7" id="KW-0067">ATP-binding</keyword>
<keyword evidence="5" id="KW-0029">Amino-acid transport</keyword>
<evidence type="ECO:0000313" key="8">
    <source>
        <dbReference type="Proteomes" id="UP001225356"/>
    </source>
</evidence>
<dbReference type="InterPro" id="IPR017871">
    <property type="entry name" value="ABC_transporter-like_CS"/>
</dbReference>
<keyword evidence="2" id="KW-0813">Transport</keyword>
<evidence type="ECO:0000256" key="3">
    <source>
        <dbReference type="ARBA" id="ARBA00022741"/>
    </source>
</evidence>
<dbReference type="InterPro" id="IPR027417">
    <property type="entry name" value="P-loop_NTPase"/>
</dbReference>
<dbReference type="SUPFAM" id="SSF52540">
    <property type="entry name" value="P-loop containing nucleoside triphosphate hydrolases"/>
    <property type="match status" value="1"/>
</dbReference>
<keyword evidence="3" id="KW-0547">Nucleotide-binding</keyword>
<feature type="domain" description="ABC transporter" evidence="6">
    <location>
        <begin position="10"/>
        <end position="244"/>
    </location>
</feature>
<dbReference type="Gene3D" id="3.40.50.300">
    <property type="entry name" value="P-loop containing nucleotide triphosphate hydrolases"/>
    <property type="match status" value="1"/>
</dbReference>
<evidence type="ECO:0000256" key="1">
    <source>
        <dbReference type="ARBA" id="ARBA00005417"/>
    </source>
</evidence>
<dbReference type="PROSITE" id="PS50893">
    <property type="entry name" value="ABC_TRANSPORTER_2"/>
    <property type="match status" value="1"/>
</dbReference>
<proteinExistence type="inferred from homology"/>
<comment type="caution">
    <text evidence="7">The sequence shown here is derived from an EMBL/GenBank/DDBJ whole genome shotgun (WGS) entry which is preliminary data.</text>
</comment>
<organism evidence="7 8">
    <name type="scientific">Streptosporangium lutulentum</name>
    <dbReference type="NCBI Taxonomy" id="1461250"/>
    <lineage>
        <taxon>Bacteria</taxon>
        <taxon>Bacillati</taxon>
        <taxon>Actinomycetota</taxon>
        <taxon>Actinomycetes</taxon>
        <taxon>Streptosporangiales</taxon>
        <taxon>Streptosporangiaceae</taxon>
        <taxon>Streptosporangium</taxon>
    </lineage>
</organism>
<evidence type="ECO:0000256" key="2">
    <source>
        <dbReference type="ARBA" id="ARBA00022448"/>
    </source>
</evidence>
<gene>
    <name evidence="7" type="ORF">J2853_006227</name>
</gene>